<evidence type="ECO:0000313" key="1">
    <source>
        <dbReference type="EMBL" id="GGB81059.1"/>
    </source>
</evidence>
<gene>
    <name evidence="1" type="ORF">GCM10007424_21450</name>
</gene>
<name>A0ABQ1JYS6_9FLAO</name>
<sequence>MSKPIKISIPKPCHENWKNMTPVEKGRFCASCQQKVYDFTNSSDREITSILRNEKNACGRLRIDQLDRDLVIPKEKNKFWVAATASIIAFFSLGSNEVLSQEIEVKIEQNKTDSENIIPPAKDTLTPSSIETIKISGLVKDKLGVIPGATVTNTTSKDTIETNIDGEFTINAKISDTIKTSFVGFTTHSFIAETKHEYEKQEVILESDIDIYQIGTIVYKRTFFGRIFHKIGSWFR</sequence>
<organism evidence="1 2">
    <name type="scientific">Flavobacterium suaedae</name>
    <dbReference type="NCBI Taxonomy" id="1767027"/>
    <lineage>
        <taxon>Bacteria</taxon>
        <taxon>Pseudomonadati</taxon>
        <taxon>Bacteroidota</taxon>
        <taxon>Flavobacteriia</taxon>
        <taxon>Flavobacteriales</taxon>
        <taxon>Flavobacteriaceae</taxon>
        <taxon>Flavobacterium</taxon>
    </lineage>
</organism>
<dbReference type="RefSeq" id="WP_188621289.1">
    <property type="nucleotide sequence ID" value="NZ_BMJE01000005.1"/>
</dbReference>
<dbReference type="EMBL" id="BMJE01000005">
    <property type="protein sequence ID" value="GGB81059.1"/>
    <property type="molecule type" value="Genomic_DNA"/>
</dbReference>
<dbReference type="Proteomes" id="UP000615760">
    <property type="component" value="Unassembled WGS sequence"/>
</dbReference>
<comment type="caution">
    <text evidence="1">The sequence shown here is derived from an EMBL/GenBank/DDBJ whole genome shotgun (WGS) entry which is preliminary data.</text>
</comment>
<dbReference type="InterPro" id="IPR008969">
    <property type="entry name" value="CarboxyPept-like_regulatory"/>
</dbReference>
<protein>
    <recommendedName>
        <fullName evidence="3">Carboxypeptidase-like regulatory domain-containing protein</fullName>
    </recommendedName>
</protein>
<keyword evidence="2" id="KW-1185">Reference proteome</keyword>
<proteinExistence type="predicted"/>
<evidence type="ECO:0008006" key="3">
    <source>
        <dbReference type="Google" id="ProtNLM"/>
    </source>
</evidence>
<accession>A0ABQ1JYS6</accession>
<dbReference type="SUPFAM" id="SSF49464">
    <property type="entry name" value="Carboxypeptidase regulatory domain-like"/>
    <property type="match status" value="1"/>
</dbReference>
<evidence type="ECO:0000313" key="2">
    <source>
        <dbReference type="Proteomes" id="UP000615760"/>
    </source>
</evidence>
<reference evidence="2" key="1">
    <citation type="journal article" date="2019" name="Int. J. Syst. Evol. Microbiol.">
        <title>The Global Catalogue of Microorganisms (GCM) 10K type strain sequencing project: providing services to taxonomists for standard genome sequencing and annotation.</title>
        <authorList>
            <consortium name="The Broad Institute Genomics Platform"/>
            <consortium name="The Broad Institute Genome Sequencing Center for Infectious Disease"/>
            <person name="Wu L."/>
            <person name="Ma J."/>
        </authorList>
    </citation>
    <scope>NUCLEOTIDE SEQUENCE [LARGE SCALE GENOMIC DNA]</scope>
    <source>
        <strain evidence="2">CGMCC 1.15461</strain>
    </source>
</reference>